<dbReference type="InterPro" id="IPR044244">
    <property type="entry name" value="TTC27/Emw1"/>
</dbReference>
<proteinExistence type="predicted"/>
<evidence type="ECO:0000256" key="2">
    <source>
        <dbReference type="ARBA" id="ARBA00022803"/>
    </source>
</evidence>
<reference evidence="5 6" key="1">
    <citation type="submission" date="2024-03" db="EMBL/GenBank/DDBJ databases">
        <title>Community enrichment and isolation of bacterial strains for fucoidan degradation.</title>
        <authorList>
            <person name="Sichert A."/>
        </authorList>
    </citation>
    <scope>NUCLEOTIDE SEQUENCE [LARGE SCALE GENOMIC DNA]</scope>
    <source>
        <strain evidence="5 6">AS81</strain>
    </source>
</reference>
<dbReference type="PANTHER" id="PTHR16193:SF0">
    <property type="entry name" value="TETRATRICOPEPTIDE REPEAT PROTEIN 27"/>
    <property type="match status" value="1"/>
</dbReference>
<dbReference type="RefSeq" id="WP_342884111.1">
    <property type="nucleotide sequence ID" value="NZ_JBBMQU010000024.1"/>
</dbReference>
<gene>
    <name evidence="5" type="ORF">WNY63_13645</name>
</gene>
<organism evidence="5 6">
    <name type="scientific">Pseudoalteromonas neustonica</name>
    <dbReference type="NCBI Taxonomy" id="1840331"/>
    <lineage>
        <taxon>Bacteria</taxon>
        <taxon>Pseudomonadati</taxon>
        <taxon>Pseudomonadota</taxon>
        <taxon>Gammaproteobacteria</taxon>
        <taxon>Alteromonadales</taxon>
        <taxon>Pseudoalteromonadaceae</taxon>
        <taxon>Pseudoalteromonas</taxon>
    </lineage>
</organism>
<dbReference type="Proteomes" id="UP001388366">
    <property type="component" value="Unassembled WGS sequence"/>
</dbReference>
<evidence type="ECO:0000313" key="5">
    <source>
        <dbReference type="EMBL" id="MEM5551773.1"/>
    </source>
</evidence>
<evidence type="ECO:0000256" key="3">
    <source>
        <dbReference type="PROSITE-ProRule" id="PRU00339"/>
    </source>
</evidence>
<keyword evidence="1" id="KW-0677">Repeat</keyword>
<feature type="chain" id="PRO_5046670375" evidence="4">
    <location>
        <begin position="22"/>
        <end position="149"/>
    </location>
</feature>
<dbReference type="PROSITE" id="PS51257">
    <property type="entry name" value="PROKAR_LIPOPROTEIN"/>
    <property type="match status" value="1"/>
</dbReference>
<keyword evidence="4" id="KW-0732">Signal</keyword>
<keyword evidence="2 3" id="KW-0802">TPR repeat</keyword>
<dbReference type="Pfam" id="PF00515">
    <property type="entry name" value="TPR_1"/>
    <property type="match status" value="1"/>
</dbReference>
<dbReference type="PROSITE" id="PS50005">
    <property type="entry name" value="TPR"/>
    <property type="match status" value="1"/>
</dbReference>
<dbReference type="InterPro" id="IPR019734">
    <property type="entry name" value="TPR_rpt"/>
</dbReference>
<protein>
    <submittedName>
        <fullName evidence="5">Tetratricopeptide repeat protein</fullName>
    </submittedName>
</protein>
<dbReference type="InterPro" id="IPR011990">
    <property type="entry name" value="TPR-like_helical_dom_sf"/>
</dbReference>
<evidence type="ECO:0000313" key="6">
    <source>
        <dbReference type="Proteomes" id="UP001388366"/>
    </source>
</evidence>
<dbReference type="EMBL" id="JBBMQU010000024">
    <property type="protein sequence ID" value="MEM5551773.1"/>
    <property type="molecule type" value="Genomic_DNA"/>
</dbReference>
<dbReference type="SUPFAM" id="SSF48452">
    <property type="entry name" value="TPR-like"/>
    <property type="match status" value="1"/>
</dbReference>
<dbReference type="PANTHER" id="PTHR16193">
    <property type="entry name" value="TETRATRICOPEPTIDE REPEAT PROTEIN 27"/>
    <property type="match status" value="1"/>
</dbReference>
<sequence>MKYIYIGLLVLLFSGCSSSHSQQTEPKVNLVEIENRAEAAYLAGHLDMAEGLYRQLIKLKDSYPPAWFRLGNIYTRTNRLDAAISAYQRCIQLDVEHDKAWYNLAIARMRQATEVLIEAQKHLDENSAGKTQMDELFIQLMRLQTGKKD</sequence>
<feature type="signal peptide" evidence="4">
    <location>
        <begin position="1"/>
        <end position="21"/>
    </location>
</feature>
<name>A0ABU9U5D9_9GAMM</name>
<accession>A0ABU9U5D9</accession>
<comment type="caution">
    <text evidence="5">The sequence shown here is derived from an EMBL/GenBank/DDBJ whole genome shotgun (WGS) entry which is preliminary data.</text>
</comment>
<evidence type="ECO:0000256" key="1">
    <source>
        <dbReference type="ARBA" id="ARBA00022737"/>
    </source>
</evidence>
<evidence type="ECO:0000256" key="4">
    <source>
        <dbReference type="SAM" id="SignalP"/>
    </source>
</evidence>
<dbReference type="Gene3D" id="1.25.40.10">
    <property type="entry name" value="Tetratricopeptide repeat domain"/>
    <property type="match status" value="1"/>
</dbReference>
<feature type="repeat" description="TPR" evidence="3">
    <location>
        <begin position="64"/>
        <end position="97"/>
    </location>
</feature>
<dbReference type="SMART" id="SM00028">
    <property type="entry name" value="TPR"/>
    <property type="match status" value="2"/>
</dbReference>
<keyword evidence="6" id="KW-1185">Reference proteome</keyword>